<dbReference type="RefSeq" id="WP_350448464.1">
    <property type="nucleotide sequence ID" value="NZ_CP158373.1"/>
</dbReference>
<dbReference type="AlphaFoldDB" id="A0AAU7YCF3"/>
<sequence>MKTYSRSLLLMFGIALVLLAVSSLVVALNLSRDVALAQQQTQAWKNYAMAVHQQSLLAVHADANDCRYTPCCMADGEGSMDNLLQAAELHARMPGSQREQLRGLSF</sequence>
<proteinExistence type="predicted"/>
<evidence type="ECO:0000313" key="1">
    <source>
        <dbReference type="EMBL" id="XBY66728.1"/>
    </source>
</evidence>
<accession>A0AAU7YCF3</accession>
<gene>
    <name evidence="1" type="ORF">ABS648_13470</name>
</gene>
<name>A0AAU7YCF3_9PSED</name>
<protein>
    <submittedName>
        <fullName evidence="1">Uncharacterized protein</fullName>
    </submittedName>
</protein>
<organism evidence="1">
    <name type="scientific">Pseudomonas solani</name>
    <dbReference type="NCBI Taxonomy" id="2731552"/>
    <lineage>
        <taxon>Bacteria</taxon>
        <taxon>Pseudomonadati</taxon>
        <taxon>Pseudomonadota</taxon>
        <taxon>Gammaproteobacteria</taxon>
        <taxon>Pseudomonadales</taxon>
        <taxon>Pseudomonadaceae</taxon>
        <taxon>Pseudomonas</taxon>
    </lineage>
</organism>
<reference evidence="1" key="1">
    <citation type="submission" date="2023-08" db="EMBL/GenBank/DDBJ databases">
        <title>Increased levels of nutrients transform a symbiont into a lethal pathobiont.</title>
        <authorList>
            <person name="Lachnit T."/>
            <person name="Ulrich L."/>
            <person name="Willmer F.M."/>
            <person name="Hasenbein T."/>
            <person name="Steiner L.X."/>
            <person name="Wolters M."/>
            <person name="Herbst E.M."/>
            <person name="Deines P."/>
        </authorList>
    </citation>
    <scope>NUCLEOTIDE SEQUENCE</scope>
    <source>
        <strain evidence="1">T3</strain>
    </source>
</reference>
<dbReference type="EMBL" id="CP158373">
    <property type="protein sequence ID" value="XBY66728.1"/>
    <property type="molecule type" value="Genomic_DNA"/>
</dbReference>